<proteinExistence type="inferred from homology"/>
<dbReference type="InterPro" id="IPR000095">
    <property type="entry name" value="CRIB_dom"/>
</dbReference>
<evidence type="ECO:0000256" key="9">
    <source>
        <dbReference type="ARBA" id="ARBA00023212"/>
    </source>
</evidence>
<dbReference type="AlphaFoldDB" id="A0A2G8JZH8"/>
<feature type="compositionally biased region" description="Low complexity" evidence="11">
    <location>
        <begin position="52"/>
        <end position="66"/>
    </location>
</feature>
<dbReference type="EMBL" id="MRZV01001051">
    <property type="protein sequence ID" value="PIK41119.1"/>
    <property type="molecule type" value="Genomic_DNA"/>
</dbReference>
<dbReference type="GO" id="GO:0005856">
    <property type="term" value="C:cytoskeleton"/>
    <property type="evidence" value="ECO:0007669"/>
    <property type="project" value="UniProtKB-SubCell"/>
</dbReference>
<evidence type="ECO:0000313" key="14">
    <source>
        <dbReference type="Proteomes" id="UP000230750"/>
    </source>
</evidence>
<feature type="compositionally biased region" description="Basic and acidic residues" evidence="11">
    <location>
        <begin position="78"/>
        <end position="94"/>
    </location>
</feature>
<evidence type="ECO:0000256" key="8">
    <source>
        <dbReference type="ARBA" id="ARBA00023139"/>
    </source>
</evidence>
<sequence>MTPSFTPDRQNHHPPESHRLCLSRKRIDRSMIGLPQNFQHTVHLGSGDMTASQNSQISSIQTQMSSKGGYESNGTHPVELDRTVVDVQRTDTEE</sequence>
<evidence type="ECO:0000256" key="10">
    <source>
        <dbReference type="ARBA" id="ARBA00023288"/>
    </source>
</evidence>
<keyword evidence="4" id="KW-1003">Cell membrane</keyword>
<dbReference type="PANTHER" id="PTHR13502:SF6">
    <property type="entry name" value="CDC42 SMALL EFFECTOR PROTEIN HOMOLOG"/>
    <property type="match status" value="1"/>
</dbReference>
<dbReference type="InterPro" id="IPR039056">
    <property type="entry name" value="SPEC"/>
</dbReference>
<dbReference type="GO" id="GO:0035023">
    <property type="term" value="P:regulation of Rho protein signal transduction"/>
    <property type="evidence" value="ECO:0007669"/>
    <property type="project" value="InterPro"/>
</dbReference>
<keyword evidence="8" id="KW-0564">Palmitate</keyword>
<evidence type="ECO:0000259" key="12">
    <source>
        <dbReference type="PROSITE" id="PS50108"/>
    </source>
</evidence>
<organism evidence="13 14">
    <name type="scientific">Stichopus japonicus</name>
    <name type="common">Sea cucumber</name>
    <dbReference type="NCBI Taxonomy" id="307972"/>
    <lineage>
        <taxon>Eukaryota</taxon>
        <taxon>Metazoa</taxon>
        <taxon>Echinodermata</taxon>
        <taxon>Eleutherozoa</taxon>
        <taxon>Echinozoa</taxon>
        <taxon>Holothuroidea</taxon>
        <taxon>Aspidochirotacea</taxon>
        <taxon>Aspidochirotida</taxon>
        <taxon>Stichopodidae</taxon>
        <taxon>Apostichopus</taxon>
    </lineage>
</organism>
<dbReference type="GO" id="GO:0005886">
    <property type="term" value="C:plasma membrane"/>
    <property type="evidence" value="ECO:0007669"/>
    <property type="project" value="UniProtKB-SubCell"/>
</dbReference>
<dbReference type="FunFam" id="3.90.810.10:FF:000004">
    <property type="entry name" value="CDC42 small effector protein 2"/>
    <property type="match status" value="1"/>
</dbReference>
<dbReference type="OrthoDB" id="5559822at2759"/>
<protein>
    <recommendedName>
        <fullName evidence="12">CRIB domain-containing protein</fullName>
    </recommendedName>
</protein>
<comment type="similarity">
    <text evidence="3">Belongs to the CDC42SE/SPEC family.</text>
</comment>
<feature type="domain" description="CRIB" evidence="12">
    <location>
        <begin position="32"/>
        <end position="45"/>
    </location>
</feature>
<accession>A0A2G8JZH8</accession>
<evidence type="ECO:0000256" key="6">
    <source>
        <dbReference type="ARBA" id="ARBA00022960"/>
    </source>
</evidence>
<evidence type="ECO:0000256" key="1">
    <source>
        <dbReference type="ARBA" id="ARBA00004193"/>
    </source>
</evidence>
<reference evidence="13 14" key="1">
    <citation type="journal article" date="2017" name="PLoS Biol.">
        <title>The sea cucumber genome provides insights into morphological evolution and visceral regeneration.</title>
        <authorList>
            <person name="Zhang X."/>
            <person name="Sun L."/>
            <person name="Yuan J."/>
            <person name="Sun Y."/>
            <person name="Gao Y."/>
            <person name="Zhang L."/>
            <person name="Li S."/>
            <person name="Dai H."/>
            <person name="Hamel J.F."/>
            <person name="Liu C."/>
            <person name="Yu Y."/>
            <person name="Liu S."/>
            <person name="Lin W."/>
            <person name="Guo K."/>
            <person name="Jin S."/>
            <person name="Xu P."/>
            <person name="Storey K.B."/>
            <person name="Huan P."/>
            <person name="Zhang T."/>
            <person name="Zhou Y."/>
            <person name="Zhang J."/>
            <person name="Lin C."/>
            <person name="Li X."/>
            <person name="Xing L."/>
            <person name="Huo D."/>
            <person name="Sun M."/>
            <person name="Wang L."/>
            <person name="Mercier A."/>
            <person name="Li F."/>
            <person name="Yang H."/>
            <person name="Xiang J."/>
        </authorList>
    </citation>
    <scope>NUCLEOTIDE SEQUENCE [LARGE SCALE GENOMIC DNA]</scope>
    <source>
        <strain evidence="13">Shaxun</strain>
        <tissue evidence="13">Muscle</tissue>
    </source>
</reference>
<dbReference type="GO" id="GO:0031267">
    <property type="term" value="F:small GTPase binding"/>
    <property type="evidence" value="ECO:0007669"/>
    <property type="project" value="InterPro"/>
</dbReference>
<feature type="region of interest" description="Disordered" evidence="11">
    <location>
        <begin position="43"/>
        <end position="94"/>
    </location>
</feature>
<dbReference type="PROSITE" id="PS50108">
    <property type="entry name" value="CRIB"/>
    <property type="match status" value="1"/>
</dbReference>
<comment type="subcellular location">
    <subcellularLocation>
        <location evidence="1">Cell membrane</location>
        <topology evidence="1">Lipid-anchor</topology>
    </subcellularLocation>
    <subcellularLocation>
        <location evidence="2">Cytoplasm</location>
        <location evidence="2">Cytoskeleton</location>
    </subcellularLocation>
</comment>
<comment type="caution">
    <text evidence="13">The sequence shown here is derived from an EMBL/GenBank/DDBJ whole genome shotgun (WGS) entry which is preliminary data.</text>
</comment>
<keyword evidence="5" id="KW-0963">Cytoplasm</keyword>
<evidence type="ECO:0000256" key="5">
    <source>
        <dbReference type="ARBA" id="ARBA00022490"/>
    </source>
</evidence>
<keyword evidence="10" id="KW-0449">Lipoprotein</keyword>
<evidence type="ECO:0000313" key="13">
    <source>
        <dbReference type="EMBL" id="PIK41119.1"/>
    </source>
</evidence>
<dbReference type="GO" id="GO:0008360">
    <property type="term" value="P:regulation of cell shape"/>
    <property type="evidence" value="ECO:0007669"/>
    <property type="project" value="UniProtKB-KW"/>
</dbReference>
<keyword evidence="14" id="KW-1185">Reference proteome</keyword>
<name>A0A2G8JZH8_STIJA</name>
<keyword evidence="9" id="KW-0206">Cytoskeleton</keyword>
<dbReference type="STRING" id="307972.A0A2G8JZH8"/>
<dbReference type="InterPro" id="IPR036936">
    <property type="entry name" value="CRIB_dom_sf"/>
</dbReference>
<evidence type="ECO:0000256" key="2">
    <source>
        <dbReference type="ARBA" id="ARBA00004245"/>
    </source>
</evidence>
<keyword evidence="6" id="KW-0133">Cell shape</keyword>
<dbReference type="Proteomes" id="UP000230750">
    <property type="component" value="Unassembled WGS sequence"/>
</dbReference>
<dbReference type="PANTHER" id="PTHR13502">
    <property type="entry name" value="CDC42 SMALL EFFECTOR PROTEIN HOMOLOG"/>
    <property type="match status" value="1"/>
</dbReference>
<keyword evidence="7" id="KW-0472">Membrane</keyword>
<dbReference type="Gene3D" id="3.90.810.10">
    <property type="entry name" value="CRIB domain"/>
    <property type="match status" value="1"/>
</dbReference>
<evidence type="ECO:0000256" key="7">
    <source>
        <dbReference type="ARBA" id="ARBA00023136"/>
    </source>
</evidence>
<dbReference type="CDD" id="cd00132">
    <property type="entry name" value="CRIB"/>
    <property type="match status" value="1"/>
</dbReference>
<evidence type="ECO:0000256" key="4">
    <source>
        <dbReference type="ARBA" id="ARBA00022475"/>
    </source>
</evidence>
<evidence type="ECO:0000256" key="3">
    <source>
        <dbReference type="ARBA" id="ARBA00005720"/>
    </source>
</evidence>
<gene>
    <name evidence="13" type="ORF">BSL78_22029</name>
</gene>
<evidence type="ECO:0000256" key="11">
    <source>
        <dbReference type="SAM" id="MobiDB-lite"/>
    </source>
</evidence>